<feature type="compositionally biased region" description="Polar residues" evidence="1">
    <location>
        <begin position="228"/>
        <end position="238"/>
    </location>
</feature>
<feature type="region of interest" description="Disordered" evidence="1">
    <location>
        <begin position="108"/>
        <end position="142"/>
    </location>
</feature>
<reference evidence="2" key="1">
    <citation type="submission" date="2020-03" db="EMBL/GenBank/DDBJ databases">
        <title>The deep terrestrial virosphere.</title>
        <authorList>
            <person name="Holmfeldt K."/>
            <person name="Nilsson E."/>
            <person name="Simone D."/>
            <person name="Lopez-Fernandez M."/>
            <person name="Wu X."/>
            <person name="de Brujin I."/>
            <person name="Lundin D."/>
            <person name="Andersson A."/>
            <person name="Bertilsson S."/>
            <person name="Dopson M."/>
        </authorList>
    </citation>
    <scope>NUCLEOTIDE SEQUENCE</scope>
    <source>
        <strain evidence="2">TM448A00804</strain>
    </source>
</reference>
<evidence type="ECO:0000256" key="1">
    <source>
        <dbReference type="SAM" id="MobiDB-lite"/>
    </source>
</evidence>
<sequence>MAKSRMLARSISIDKELNELSLKSQLIYTWCIPFLDDFGLITNDVGNLKYLVFPRNPQIEERDIDCFLAEATKLIEILDDCLFFKGFIKNNTITEYKKAKSEFQENGYNKGKSKYSPEIPSNPPENAAEDKISKDKISKDKISKDKISKDKIIEDNKKKESSRFAPPSLSELNFYIKEANLSVNGEQFIDFYTSKGWKIGSSPMKDWKASARNWARRDKKPNKAVKPINTNLSKYDNI</sequence>
<gene>
    <name evidence="2" type="ORF">TM448A00804_0012</name>
</gene>
<evidence type="ECO:0008006" key="3">
    <source>
        <dbReference type="Google" id="ProtNLM"/>
    </source>
</evidence>
<dbReference type="AlphaFoldDB" id="A0A6H1ZKB0"/>
<proteinExistence type="predicted"/>
<accession>A0A6H1ZKB0</accession>
<organism evidence="2">
    <name type="scientific">viral metagenome</name>
    <dbReference type="NCBI Taxonomy" id="1070528"/>
    <lineage>
        <taxon>unclassified sequences</taxon>
        <taxon>metagenomes</taxon>
        <taxon>organismal metagenomes</taxon>
    </lineage>
</organism>
<evidence type="ECO:0000313" key="2">
    <source>
        <dbReference type="EMBL" id="QJA47994.1"/>
    </source>
</evidence>
<protein>
    <recommendedName>
        <fullName evidence="3">Lin1244/Lin1753-like N-terminal domain-containing protein</fullName>
    </recommendedName>
</protein>
<name>A0A6H1ZKB0_9ZZZZ</name>
<feature type="region of interest" description="Disordered" evidence="1">
    <location>
        <begin position="213"/>
        <end position="238"/>
    </location>
</feature>
<feature type="compositionally biased region" description="Basic and acidic residues" evidence="1">
    <location>
        <begin position="128"/>
        <end position="142"/>
    </location>
</feature>
<dbReference type="EMBL" id="MT144067">
    <property type="protein sequence ID" value="QJA47994.1"/>
    <property type="molecule type" value="Genomic_DNA"/>
</dbReference>